<name>A0A1G7JKQ0_CHIFI</name>
<dbReference type="EMBL" id="FNBN01000001">
    <property type="protein sequence ID" value="SDF25491.1"/>
    <property type="molecule type" value="Genomic_DNA"/>
</dbReference>
<sequence length="48" mass="5582">MPVMYNNNYTCCEIGNKIENVSIKYRPFNVKSRINKKCQNSESRNPGV</sequence>
<reference evidence="1 2" key="1">
    <citation type="submission" date="2016-10" db="EMBL/GenBank/DDBJ databases">
        <authorList>
            <person name="de Groot N.N."/>
        </authorList>
    </citation>
    <scope>NUCLEOTIDE SEQUENCE [LARGE SCALE GENOMIC DNA]</scope>
    <source>
        <strain evidence="1 2">DSM 527</strain>
    </source>
</reference>
<organism evidence="1 2">
    <name type="scientific">Chitinophaga filiformis</name>
    <name type="common">Myxococcus filiformis</name>
    <name type="synonym">Flexibacter filiformis</name>
    <dbReference type="NCBI Taxonomy" id="104663"/>
    <lineage>
        <taxon>Bacteria</taxon>
        <taxon>Pseudomonadati</taxon>
        <taxon>Bacteroidota</taxon>
        <taxon>Chitinophagia</taxon>
        <taxon>Chitinophagales</taxon>
        <taxon>Chitinophagaceae</taxon>
        <taxon>Chitinophaga</taxon>
    </lineage>
</organism>
<dbReference type="Proteomes" id="UP000199045">
    <property type="component" value="Unassembled WGS sequence"/>
</dbReference>
<protein>
    <submittedName>
        <fullName evidence="1">Uncharacterized protein</fullName>
    </submittedName>
</protein>
<accession>A0A1G7JKQ0</accession>
<gene>
    <name evidence="1" type="ORF">SAMN04488121_1011276</name>
</gene>
<evidence type="ECO:0000313" key="2">
    <source>
        <dbReference type="Proteomes" id="UP000199045"/>
    </source>
</evidence>
<proteinExistence type="predicted"/>
<evidence type="ECO:0000313" key="1">
    <source>
        <dbReference type="EMBL" id="SDF25491.1"/>
    </source>
</evidence>
<dbReference type="AlphaFoldDB" id="A0A1G7JKQ0"/>